<evidence type="ECO:0000259" key="3">
    <source>
        <dbReference type="PROSITE" id="PS50035"/>
    </source>
</evidence>
<name>A0A1H7PYX6_9BURK</name>
<evidence type="ECO:0000256" key="1">
    <source>
        <dbReference type="HAMAP-Rule" id="MF_01917"/>
    </source>
</evidence>
<keyword evidence="1" id="KW-0472">Membrane</keyword>
<feature type="active site" evidence="1">
    <location>
        <position position="387"/>
    </location>
</feature>
<dbReference type="Proteomes" id="UP000199120">
    <property type="component" value="Unassembled WGS sequence"/>
</dbReference>
<dbReference type="PROSITE" id="PS50035">
    <property type="entry name" value="PLD"/>
    <property type="match status" value="2"/>
</dbReference>
<accession>A0A1H7PYX6</accession>
<feature type="active site" evidence="1">
    <location>
        <position position="131"/>
    </location>
</feature>
<comment type="catalytic activity">
    <reaction evidence="1">
        <text>2 a 1,2-diacyl-sn-glycero-3-phospho-(1'-sn-glycerol) = a cardiolipin + glycerol</text>
        <dbReference type="Rhea" id="RHEA:31451"/>
        <dbReference type="ChEBI" id="CHEBI:17754"/>
        <dbReference type="ChEBI" id="CHEBI:62237"/>
        <dbReference type="ChEBI" id="CHEBI:64716"/>
    </reaction>
</comment>
<feature type="active site" evidence="1">
    <location>
        <position position="129"/>
    </location>
</feature>
<dbReference type="EMBL" id="FOAJ01000007">
    <property type="protein sequence ID" value="SEL40465.1"/>
    <property type="molecule type" value="Genomic_DNA"/>
</dbReference>
<dbReference type="GO" id="GO:0005886">
    <property type="term" value="C:plasma membrane"/>
    <property type="evidence" value="ECO:0007669"/>
    <property type="project" value="UniProtKB-SubCell"/>
</dbReference>
<comment type="similarity">
    <text evidence="1">Belongs to the phospholipase D family. Cardiolipin synthase subfamily. ClsB sub-subfamily.</text>
</comment>
<comment type="subcellular location">
    <subcellularLocation>
        <location evidence="1">Cell membrane</location>
        <topology evidence="1">Peripheral membrane protein</topology>
    </subcellularLocation>
</comment>
<protein>
    <recommendedName>
        <fullName evidence="1">Cardiolipin synthase B</fullName>
        <shortName evidence="1">CL synthase</shortName>
        <ecNumber evidence="1">2.7.8.-</ecNumber>
    </recommendedName>
</protein>
<evidence type="ECO:0000256" key="2">
    <source>
        <dbReference type="SAM" id="MobiDB-lite"/>
    </source>
</evidence>
<feature type="active site" evidence="1">
    <location>
        <position position="380"/>
    </location>
</feature>
<keyword evidence="1" id="KW-0594">Phospholipid biosynthesis</keyword>
<keyword evidence="1" id="KW-0443">Lipid metabolism</keyword>
<dbReference type="Gene3D" id="3.30.870.10">
    <property type="entry name" value="Endonuclease Chain A"/>
    <property type="match status" value="2"/>
</dbReference>
<dbReference type="EC" id="2.7.8.-" evidence="1"/>
<dbReference type="InterPro" id="IPR001736">
    <property type="entry name" value="PLipase_D/transphosphatidylase"/>
</dbReference>
<dbReference type="SMART" id="SM00155">
    <property type="entry name" value="PLDc"/>
    <property type="match status" value="2"/>
</dbReference>
<feature type="active site" evidence="1">
    <location>
        <position position="136"/>
    </location>
</feature>
<dbReference type="SUPFAM" id="SSF56024">
    <property type="entry name" value="Phospholipase D/nuclease"/>
    <property type="match status" value="2"/>
</dbReference>
<dbReference type="STRING" id="416943.SAMN05445871_0795"/>
<dbReference type="PANTHER" id="PTHR21248">
    <property type="entry name" value="CARDIOLIPIN SYNTHASE"/>
    <property type="match status" value="1"/>
</dbReference>
<dbReference type="CDD" id="cd09110">
    <property type="entry name" value="PLDc_CLS_1"/>
    <property type="match status" value="1"/>
</dbReference>
<keyword evidence="5" id="KW-1185">Reference proteome</keyword>
<keyword evidence="1" id="KW-1003">Cell membrane</keyword>
<feature type="compositionally biased region" description="Low complexity" evidence="2">
    <location>
        <begin position="218"/>
        <end position="242"/>
    </location>
</feature>
<proteinExistence type="inferred from homology"/>
<dbReference type="CDD" id="cd09159">
    <property type="entry name" value="PLDc_ybhO_like_2"/>
    <property type="match status" value="1"/>
</dbReference>
<reference evidence="5" key="1">
    <citation type="submission" date="2016-10" db="EMBL/GenBank/DDBJ databases">
        <authorList>
            <person name="Varghese N."/>
            <person name="Submissions S."/>
        </authorList>
    </citation>
    <scope>NUCLEOTIDE SEQUENCE [LARGE SCALE GENOMIC DNA]</scope>
    <source>
        <strain evidence="5">LMG 26416</strain>
    </source>
</reference>
<keyword evidence="1" id="KW-0444">Lipid biosynthesis</keyword>
<keyword evidence="1" id="KW-1208">Phospholipid metabolism</keyword>
<feature type="active site" evidence="1">
    <location>
        <position position="382"/>
    </location>
</feature>
<dbReference type="Pfam" id="PF13091">
    <property type="entry name" value="PLDc_2"/>
    <property type="match status" value="2"/>
</dbReference>
<evidence type="ECO:0000313" key="5">
    <source>
        <dbReference type="Proteomes" id="UP000199120"/>
    </source>
</evidence>
<comment type="function">
    <text evidence="1">Catalyzes the phosphatidyl group transfer from one phosphatidylglycerol molecule to another to form cardiolipin (CL) (diphosphatidylglycerol) and glycerol.</text>
</comment>
<organism evidence="4 5">
    <name type="scientific">Paraburkholderia caballeronis</name>
    <dbReference type="NCBI Taxonomy" id="416943"/>
    <lineage>
        <taxon>Bacteria</taxon>
        <taxon>Pseudomonadati</taxon>
        <taxon>Pseudomonadota</taxon>
        <taxon>Betaproteobacteria</taxon>
        <taxon>Burkholderiales</taxon>
        <taxon>Burkholderiaceae</taxon>
        <taxon>Paraburkholderia</taxon>
    </lineage>
</organism>
<dbReference type="HAMAP" id="MF_01917">
    <property type="entry name" value="Cardiolipin_synth_ClsB"/>
    <property type="match status" value="1"/>
</dbReference>
<feature type="domain" description="PLD phosphodiesterase" evidence="3">
    <location>
        <begin position="375"/>
        <end position="402"/>
    </location>
</feature>
<sequence>MIDVDHRSRMQLRQLLLGRRYRSRYRFTSGNDVKLFCSGTELFGALIERIDTATRDVALETYIFCDDAVGQALSAALIRAAGRGVRVRVITDGIGTARLALFDTWRAAGVEHRIYNPHLFGSFGFSRTHRKLAVIDDLYAYCGGINVVDDLDQNGKPLPFPRWDFAVELSGPVVVDVREAVELQWRRIRLGHRPALQTVASSASPLFPAVPATAGVGPGAPRAAPAPTASSSSSSQYVARPSTDPAQAAGPHRMSQNRAARLIERLRARLRASVRDPRTARVPCVAFVARDNVVNRRAIEKAYLDAIGEARTEVLLANPYFMPGRRLRRALVEAASRGVSVKLLIGRKEFALLDRAVPFLYHALLSAGVQIAEYEKTMLHGKVAVVDSKWGTVGSSNLDALSLVLNNEANVLLVLHPEIAKLRACILAAFDDAVPIDRAHYDARPAWERALNWLAYSTYRAAMKLLTVGGYD</sequence>
<dbReference type="AlphaFoldDB" id="A0A1H7PYX6"/>
<feature type="region of interest" description="Disordered" evidence="2">
    <location>
        <begin position="218"/>
        <end position="255"/>
    </location>
</feature>
<gene>
    <name evidence="1" type="primary">clsB</name>
    <name evidence="4" type="ORF">SAMN05192542_107209</name>
</gene>
<keyword evidence="1" id="KW-0808">Transferase</keyword>
<dbReference type="GO" id="GO:0008808">
    <property type="term" value="F:cardiolipin synthase activity"/>
    <property type="evidence" value="ECO:0007669"/>
    <property type="project" value="InterPro"/>
</dbReference>
<dbReference type="RefSeq" id="WP_090542419.1">
    <property type="nucleotide sequence ID" value="NZ_FNSR01000001.1"/>
</dbReference>
<dbReference type="PANTHER" id="PTHR21248:SF22">
    <property type="entry name" value="PHOSPHOLIPASE D"/>
    <property type="match status" value="1"/>
</dbReference>
<feature type="domain" description="PLD phosphodiesterase" evidence="3">
    <location>
        <begin position="124"/>
        <end position="151"/>
    </location>
</feature>
<dbReference type="InterPro" id="IPR025202">
    <property type="entry name" value="PLD-like_dom"/>
</dbReference>
<evidence type="ECO:0000313" key="4">
    <source>
        <dbReference type="EMBL" id="SEL40465.1"/>
    </source>
</evidence>
<dbReference type="InterPro" id="IPR030872">
    <property type="entry name" value="Cardiolipin_synth_ClsB"/>
</dbReference>
<dbReference type="OrthoDB" id="9762009at2"/>
<dbReference type="GO" id="GO:0032049">
    <property type="term" value="P:cardiolipin biosynthetic process"/>
    <property type="evidence" value="ECO:0007669"/>
    <property type="project" value="InterPro"/>
</dbReference>